<evidence type="ECO:0000313" key="4">
    <source>
        <dbReference type="Proteomes" id="UP000177941"/>
    </source>
</evidence>
<comment type="caution">
    <text evidence="3">The sequence shown here is derived from an EMBL/GenBank/DDBJ whole genome shotgun (WGS) entry which is preliminary data.</text>
</comment>
<dbReference type="EMBL" id="MHHS01000048">
    <property type="protein sequence ID" value="OGY35593.1"/>
    <property type="molecule type" value="Genomic_DNA"/>
</dbReference>
<accession>A0A1G1X6L6</accession>
<feature type="region of interest" description="Disordered" evidence="1">
    <location>
        <begin position="1"/>
        <end position="22"/>
    </location>
</feature>
<evidence type="ECO:0000256" key="1">
    <source>
        <dbReference type="SAM" id="MobiDB-lite"/>
    </source>
</evidence>
<feature type="transmembrane region" description="Helical" evidence="2">
    <location>
        <begin position="203"/>
        <end position="222"/>
    </location>
</feature>
<dbReference type="Proteomes" id="UP000177941">
    <property type="component" value="Unassembled WGS sequence"/>
</dbReference>
<dbReference type="AlphaFoldDB" id="A0A1G1X6L6"/>
<protein>
    <submittedName>
        <fullName evidence="3">Uncharacterized protein</fullName>
    </submittedName>
</protein>
<keyword evidence="2" id="KW-1133">Transmembrane helix</keyword>
<evidence type="ECO:0000313" key="3">
    <source>
        <dbReference type="EMBL" id="OGY35593.1"/>
    </source>
</evidence>
<evidence type="ECO:0000256" key="2">
    <source>
        <dbReference type="SAM" id="Phobius"/>
    </source>
</evidence>
<feature type="compositionally biased region" description="Basic residues" evidence="1">
    <location>
        <begin position="7"/>
        <end position="18"/>
    </location>
</feature>
<proteinExistence type="predicted"/>
<reference evidence="3 4" key="1">
    <citation type="journal article" date="2016" name="Nat. Commun.">
        <title>Thousands of microbial genomes shed light on interconnected biogeochemical processes in an aquifer system.</title>
        <authorList>
            <person name="Anantharaman K."/>
            <person name="Brown C.T."/>
            <person name="Hug L.A."/>
            <person name="Sharon I."/>
            <person name="Castelle C.J."/>
            <person name="Probst A.J."/>
            <person name="Thomas B.C."/>
            <person name="Singh A."/>
            <person name="Wilkins M.J."/>
            <person name="Karaoz U."/>
            <person name="Brodie E.L."/>
            <person name="Williams K.H."/>
            <person name="Hubbard S.S."/>
            <person name="Banfield J.F."/>
        </authorList>
    </citation>
    <scope>NUCLEOTIDE SEQUENCE [LARGE SCALE GENOMIC DNA]</scope>
</reference>
<sequence length="320" mass="36883">MSTATRKLSRQKALKAARRNPPATADERFQACAGFSRFGCLVRTHAQPIAAHLPDIAQWIFSNARNASTDAAFKQRFKRCEQAHPEWFAAVLEIRLHQPSRKIPAGICLFETQTGFSEIPYEPPEFISKYYRQARQEHSRRQFLYMEPLWVTKDGTRTPATPAQFQEMLKKHRETVLAMISALQRKQAWKERFRSIPGFAKSGAMTLLHIAIFLLGIHYVVVKLAKWKERRIVRAEGFATYRTSIHLKELTFEEAWVRLRTAPSPTDIRTLIKKMGSGYCIPRPRIARRFRRRSSSCARCALGLNILTQTNIPNCSRLLL</sequence>
<gene>
    <name evidence="3" type="ORF">A3E36_00290</name>
</gene>
<keyword evidence="2" id="KW-0812">Transmembrane</keyword>
<keyword evidence="2" id="KW-0472">Membrane</keyword>
<name>A0A1G1X6L6_9BACT</name>
<organism evidence="3 4">
    <name type="scientific">Candidatus Andersenbacteria bacterium RIFCSPHIGHO2_12_FULL_45_11b</name>
    <dbReference type="NCBI Taxonomy" id="1797282"/>
    <lineage>
        <taxon>Bacteria</taxon>
        <taxon>Candidatus Anderseniibacteriota</taxon>
    </lineage>
</organism>